<protein>
    <submittedName>
        <fullName evidence="2">Relaxase/mobilization nuclease domain-containing protein</fullName>
    </submittedName>
</protein>
<gene>
    <name evidence="2" type="ORF">ACFQZS_10750</name>
</gene>
<evidence type="ECO:0000313" key="3">
    <source>
        <dbReference type="Proteomes" id="UP001596958"/>
    </source>
</evidence>
<dbReference type="Pfam" id="PF03432">
    <property type="entry name" value="Relaxase"/>
    <property type="match status" value="1"/>
</dbReference>
<organism evidence="2 3">
    <name type="scientific">Mucilaginibacter calamicampi</name>
    <dbReference type="NCBI Taxonomy" id="1302352"/>
    <lineage>
        <taxon>Bacteria</taxon>
        <taxon>Pseudomonadati</taxon>
        <taxon>Bacteroidota</taxon>
        <taxon>Sphingobacteriia</taxon>
        <taxon>Sphingobacteriales</taxon>
        <taxon>Sphingobacteriaceae</taxon>
        <taxon>Mucilaginibacter</taxon>
    </lineage>
</organism>
<keyword evidence="3" id="KW-1185">Reference proteome</keyword>
<evidence type="ECO:0000259" key="1">
    <source>
        <dbReference type="Pfam" id="PF03432"/>
    </source>
</evidence>
<sequence length="418" mass="49527">MFVSGKIRGNAPQLADYLLAMGENERVFILDVDGRAHPNPGHLKDTLYGMELNSELTRSANSIYHAVIRPDPESQKDRALTMEEWHKAVEMLAEELPFQQQRRATVLHEKDGYFHAHVVFERYDHEKGTMIDYKHNYKAHDRARFKLEREFGHKITPNKNPNRDRHKKSLSEIWQQTKTGSEFIKEAKRYGYTIAKGTTRPFMVIDEQGRSFNLVKMLKDVKTKDVRERLADTQLKNDKSAIRQTRLVNDFKANNDNNTKPLNNKHMFFEINEEQKQERDIFEALGRKHLKEMEERHFKKAKKYGSFDKIPSDLLQEMKDERDAWQDKWGKKGEQSEKLHLRHDQDIDDELNEMYRDDLRGEFAKNEGQILNSDFNKKEAKKSWDITDVDLTEHRDDRRAFLKEMHDAQNRKQKGLEI</sequence>
<proteinExistence type="predicted"/>
<feature type="domain" description="MobA/VirD2-like nuclease" evidence="1">
    <location>
        <begin position="52"/>
        <end position="152"/>
    </location>
</feature>
<dbReference type="InterPro" id="IPR005094">
    <property type="entry name" value="Endonuclease_MobA/VirD2"/>
</dbReference>
<dbReference type="EMBL" id="JBHTHU010000006">
    <property type="protein sequence ID" value="MFD0750624.1"/>
    <property type="molecule type" value="Genomic_DNA"/>
</dbReference>
<reference evidence="3" key="1">
    <citation type="journal article" date="2019" name="Int. J. Syst. Evol. Microbiol.">
        <title>The Global Catalogue of Microorganisms (GCM) 10K type strain sequencing project: providing services to taxonomists for standard genome sequencing and annotation.</title>
        <authorList>
            <consortium name="The Broad Institute Genomics Platform"/>
            <consortium name="The Broad Institute Genome Sequencing Center for Infectious Disease"/>
            <person name="Wu L."/>
            <person name="Ma J."/>
        </authorList>
    </citation>
    <scope>NUCLEOTIDE SEQUENCE [LARGE SCALE GENOMIC DNA]</scope>
    <source>
        <strain evidence="3">CCUG 63418</strain>
    </source>
</reference>
<dbReference type="Proteomes" id="UP001596958">
    <property type="component" value="Unassembled WGS sequence"/>
</dbReference>
<comment type="caution">
    <text evidence="2">The sequence shown here is derived from an EMBL/GenBank/DDBJ whole genome shotgun (WGS) entry which is preliminary data.</text>
</comment>
<evidence type="ECO:0000313" key="2">
    <source>
        <dbReference type="EMBL" id="MFD0750624.1"/>
    </source>
</evidence>
<name>A0ABW2YYH5_9SPHI</name>
<accession>A0ABW2YYH5</accession>
<dbReference type="RefSeq" id="WP_377100053.1">
    <property type="nucleotide sequence ID" value="NZ_JBHTHU010000006.1"/>
</dbReference>